<evidence type="ECO:0008006" key="3">
    <source>
        <dbReference type="Google" id="ProtNLM"/>
    </source>
</evidence>
<name>A0ABS9WXV8_9GAMM</name>
<keyword evidence="2" id="KW-1185">Reference proteome</keyword>
<gene>
    <name evidence="1" type="ORF">L3081_04485</name>
</gene>
<sequence length="56" mass="6531">MSEKTIKFEFEKHNKNSIRYKEVPENGMPPVLGSIYVQKWFAGDSKNIEVTIKTEN</sequence>
<dbReference type="EMBL" id="JAKKSL010000001">
    <property type="protein sequence ID" value="MCI2282799.1"/>
    <property type="molecule type" value="Genomic_DNA"/>
</dbReference>
<reference evidence="1" key="1">
    <citation type="submission" date="2022-01" db="EMBL/GenBank/DDBJ databases">
        <title>Colwellia maritima, isolated from seawater.</title>
        <authorList>
            <person name="Kristyanto S."/>
            <person name="Jung J."/>
            <person name="Jeon C.O."/>
        </authorList>
    </citation>
    <scope>NUCLEOTIDE SEQUENCE</scope>
    <source>
        <strain evidence="1">MSW7</strain>
    </source>
</reference>
<dbReference type="Proteomes" id="UP001139646">
    <property type="component" value="Unassembled WGS sequence"/>
</dbReference>
<organism evidence="1 2">
    <name type="scientific">Colwellia maritima</name>
    <dbReference type="NCBI Taxonomy" id="2912588"/>
    <lineage>
        <taxon>Bacteria</taxon>
        <taxon>Pseudomonadati</taxon>
        <taxon>Pseudomonadota</taxon>
        <taxon>Gammaproteobacteria</taxon>
        <taxon>Alteromonadales</taxon>
        <taxon>Colwelliaceae</taxon>
        <taxon>Colwellia</taxon>
    </lineage>
</organism>
<evidence type="ECO:0000313" key="2">
    <source>
        <dbReference type="Proteomes" id="UP001139646"/>
    </source>
</evidence>
<protein>
    <recommendedName>
        <fullName evidence="3">Orphan protein</fullName>
    </recommendedName>
</protein>
<accession>A0ABS9WXV8</accession>
<proteinExistence type="predicted"/>
<comment type="caution">
    <text evidence="1">The sequence shown here is derived from an EMBL/GenBank/DDBJ whole genome shotgun (WGS) entry which is preliminary data.</text>
</comment>
<evidence type="ECO:0000313" key="1">
    <source>
        <dbReference type="EMBL" id="MCI2282799.1"/>
    </source>
</evidence>
<dbReference type="RefSeq" id="WP_242283781.1">
    <property type="nucleotide sequence ID" value="NZ_JAKKSL010000001.1"/>
</dbReference>